<evidence type="ECO:0000313" key="2">
    <source>
        <dbReference type="EMBL" id="KNC22178.1"/>
    </source>
</evidence>
<dbReference type="OrthoDB" id="8063979at2759"/>
<sequence length="466" mass="52055">MPTHLSTEAAFECFERNKADKIVRGWSPWWSSASELPVTVFGVDLYVDKNLNTAQNLASFAKGVDPRRPDIENATNVLTNAFDDICKACRRLFSEAKRLGNWSEYKASVNRPVLNGSTFLNLGPDVWWSLSPKGERPKDFRPICLSFFLLKTLERIIDLHIRSTIDSDRLSASQHAYIKVAFLDIEGAFNNVLPESILLELARMGVTQPISQFISRLLTDRFIISTMGNTTVYRMAKRDTPQGGVLSALLWNIPINSLLMDLDSMQCKTIVYADDVAVAVSGKISNEGIMRASALMITGAIRTTPSQALFTIMHWRGGGFFIPRLNKAVPSFSEGETLDIFTDGSKSTIGVGGGFFIPRLNKVVFFMLNDDCSVLQAEILAIKRAINWMRYYRICNVNIRICTDSKPAIKSPSGVYTTSRLVREYRVSLDEMVNHSCLELPWVPGHCNIPGNRKAELSMMSKGLSV</sequence>
<evidence type="ECO:0000259" key="1">
    <source>
        <dbReference type="Pfam" id="PF00078"/>
    </source>
</evidence>
<dbReference type="Gene3D" id="3.30.420.10">
    <property type="entry name" value="Ribonuclease H-like superfamily/Ribonuclease H"/>
    <property type="match status" value="1"/>
</dbReference>
<dbReference type="InterPro" id="IPR000477">
    <property type="entry name" value="RT_dom"/>
</dbReference>
<gene>
    <name evidence="2" type="ORF">FF38_01852</name>
</gene>
<accession>A0A0L0BQB6</accession>
<feature type="domain" description="Reverse transcriptase" evidence="1">
    <location>
        <begin position="133"/>
        <end position="283"/>
    </location>
</feature>
<dbReference type="InterPro" id="IPR012337">
    <property type="entry name" value="RNaseH-like_sf"/>
</dbReference>
<dbReference type="AlphaFoldDB" id="A0A0L0BQB6"/>
<dbReference type="CDD" id="cd09276">
    <property type="entry name" value="Rnase_HI_RT_non_LTR"/>
    <property type="match status" value="1"/>
</dbReference>
<proteinExistence type="predicted"/>
<dbReference type="GO" id="GO:0042575">
    <property type="term" value="C:DNA polymerase complex"/>
    <property type="evidence" value="ECO:0007669"/>
    <property type="project" value="UniProtKB-ARBA"/>
</dbReference>
<organism evidence="2 3">
    <name type="scientific">Lucilia cuprina</name>
    <name type="common">Green bottle fly</name>
    <name type="synonym">Australian sheep blowfly</name>
    <dbReference type="NCBI Taxonomy" id="7375"/>
    <lineage>
        <taxon>Eukaryota</taxon>
        <taxon>Metazoa</taxon>
        <taxon>Ecdysozoa</taxon>
        <taxon>Arthropoda</taxon>
        <taxon>Hexapoda</taxon>
        <taxon>Insecta</taxon>
        <taxon>Pterygota</taxon>
        <taxon>Neoptera</taxon>
        <taxon>Endopterygota</taxon>
        <taxon>Diptera</taxon>
        <taxon>Brachycera</taxon>
        <taxon>Muscomorpha</taxon>
        <taxon>Oestroidea</taxon>
        <taxon>Calliphoridae</taxon>
        <taxon>Luciliinae</taxon>
        <taxon>Lucilia</taxon>
    </lineage>
</organism>
<dbReference type="InterPro" id="IPR036397">
    <property type="entry name" value="RNaseH_sf"/>
</dbReference>
<dbReference type="Pfam" id="PF00078">
    <property type="entry name" value="RVT_1"/>
    <property type="match status" value="1"/>
</dbReference>
<reference evidence="2 3" key="1">
    <citation type="journal article" date="2015" name="Nat. Commun.">
        <title>Lucilia cuprina genome unlocks parasitic fly biology to underpin future interventions.</title>
        <authorList>
            <person name="Anstead C.A."/>
            <person name="Korhonen P.K."/>
            <person name="Young N.D."/>
            <person name="Hall R.S."/>
            <person name="Jex A.R."/>
            <person name="Murali S.C."/>
            <person name="Hughes D.S."/>
            <person name="Lee S.F."/>
            <person name="Perry T."/>
            <person name="Stroehlein A.J."/>
            <person name="Ansell B.R."/>
            <person name="Breugelmans B."/>
            <person name="Hofmann A."/>
            <person name="Qu J."/>
            <person name="Dugan S."/>
            <person name="Lee S.L."/>
            <person name="Chao H."/>
            <person name="Dinh H."/>
            <person name="Han Y."/>
            <person name="Doddapaneni H.V."/>
            <person name="Worley K.C."/>
            <person name="Muzny D.M."/>
            <person name="Ioannidis P."/>
            <person name="Waterhouse R.M."/>
            <person name="Zdobnov E.M."/>
            <person name="James P.J."/>
            <person name="Bagnall N.H."/>
            <person name="Kotze A.C."/>
            <person name="Gibbs R.A."/>
            <person name="Richards S."/>
            <person name="Batterham P."/>
            <person name="Gasser R.B."/>
        </authorList>
    </citation>
    <scope>NUCLEOTIDE SEQUENCE [LARGE SCALE GENOMIC DNA]</scope>
    <source>
        <strain evidence="2 3">LS</strain>
        <tissue evidence="2">Full body</tissue>
    </source>
</reference>
<dbReference type="PANTHER" id="PTHR33332">
    <property type="entry name" value="REVERSE TRANSCRIPTASE DOMAIN-CONTAINING PROTEIN"/>
    <property type="match status" value="1"/>
</dbReference>
<keyword evidence="3" id="KW-1185">Reference proteome</keyword>
<dbReference type="SUPFAM" id="SSF56672">
    <property type="entry name" value="DNA/RNA polymerases"/>
    <property type="match status" value="1"/>
</dbReference>
<comment type="caution">
    <text evidence="2">The sequence shown here is derived from an EMBL/GenBank/DDBJ whole genome shotgun (WGS) entry which is preliminary data.</text>
</comment>
<name>A0A0L0BQB6_LUCCU</name>
<dbReference type="InterPro" id="IPR043502">
    <property type="entry name" value="DNA/RNA_pol_sf"/>
</dbReference>
<dbReference type="Proteomes" id="UP000037069">
    <property type="component" value="Unassembled WGS sequence"/>
</dbReference>
<dbReference type="SUPFAM" id="SSF53098">
    <property type="entry name" value="Ribonuclease H-like"/>
    <property type="match status" value="1"/>
</dbReference>
<dbReference type="GO" id="GO:0003676">
    <property type="term" value="F:nucleic acid binding"/>
    <property type="evidence" value="ECO:0007669"/>
    <property type="project" value="InterPro"/>
</dbReference>
<protein>
    <recommendedName>
        <fullName evidence="1">Reverse transcriptase domain-containing protein</fullName>
    </recommendedName>
</protein>
<dbReference type="GO" id="GO:0071897">
    <property type="term" value="P:DNA biosynthetic process"/>
    <property type="evidence" value="ECO:0007669"/>
    <property type="project" value="UniProtKB-ARBA"/>
</dbReference>
<dbReference type="EMBL" id="JRES01001539">
    <property type="protein sequence ID" value="KNC22178.1"/>
    <property type="molecule type" value="Genomic_DNA"/>
</dbReference>
<evidence type="ECO:0000313" key="3">
    <source>
        <dbReference type="Proteomes" id="UP000037069"/>
    </source>
</evidence>